<dbReference type="SMART" id="SM00205">
    <property type="entry name" value="THN"/>
    <property type="match status" value="2"/>
</dbReference>
<dbReference type="SUPFAM" id="SSF49870">
    <property type="entry name" value="Osmotin, thaumatin-like protein"/>
    <property type="match status" value="2"/>
</dbReference>
<dbReference type="Gene3D" id="2.60.110.10">
    <property type="entry name" value="Thaumatin"/>
    <property type="match status" value="2"/>
</dbReference>
<dbReference type="PROSITE" id="PS51367">
    <property type="entry name" value="THAUMATIN_2"/>
    <property type="match status" value="2"/>
</dbReference>
<gene>
    <name evidence="2" type="ORF">M8C21_016745</name>
</gene>
<evidence type="ECO:0000256" key="1">
    <source>
        <dbReference type="SAM" id="SignalP"/>
    </source>
</evidence>
<evidence type="ECO:0000313" key="3">
    <source>
        <dbReference type="Proteomes" id="UP001206925"/>
    </source>
</evidence>
<keyword evidence="1" id="KW-0732">Signal</keyword>
<reference evidence="2" key="1">
    <citation type="submission" date="2022-06" db="EMBL/GenBank/DDBJ databases">
        <title>Uncovering the hologenomic basis of an extraordinary plant invasion.</title>
        <authorList>
            <person name="Bieker V.C."/>
            <person name="Martin M.D."/>
            <person name="Gilbert T."/>
            <person name="Hodgins K."/>
            <person name="Battlay P."/>
            <person name="Petersen B."/>
            <person name="Wilson J."/>
        </authorList>
    </citation>
    <scope>NUCLEOTIDE SEQUENCE</scope>
    <source>
        <strain evidence="2">AA19_3_7</strain>
        <tissue evidence="2">Leaf</tissue>
    </source>
</reference>
<keyword evidence="3" id="KW-1185">Reference proteome</keyword>
<evidence type="ECO:0008006" key="4">
    <source>
        <dbReference type="Google" id="ProtNLM"/>
    </source>
</evidence>
<sequence length="375" mass="40419">MTTTVSTFLLLAFIFHTTNAAVFTIRNNCRYTVWAGAVPGGGRQLTPGQTWSLSVAPGTTGGRIWPRTNCNFDGSGRGRCQTGDCNGLLQCQNYGTPPNTLAEYALNQYQNLDFFDISLVDGFNVPLSFRPNSGGCTRGISCTADINGQCPSQLRAPGGFFKTRCPDAYSYPKDDPTSTFTCPGGTNYNVEEQKNRSWIKIVLLLVLKDPIVLSTNVHITTDLASLLHTHKTRMTVSTISTFLLLAILSCSTNAAVFTILNNCPYTIWVGAVPGGGQQLNSGQTWALSVPSGTSGRIWPRTNCVFDGSGRGKCQTGDCNGLLRCQNYGTPPNTLAEYALNQVNNVDFFDMSLVDGFNAPLEFKPSSSSSGCTRGI</sequence>
<dbReference type="InterPro" id="IPR037176">
    <property type="entry name" value="Osmotin/thaumatin-like_sf"/>
</dbReference>
<dbReference type="CDD" id="cd09217">
    <property type="entry name" value="TLP-P"/>
    <property type="match status" value="1"/>
</dbReference>
<protein>
    <recommendedName>
        <fullName evidence="4">Thaumatin-like protein</fullName>
    </recommendedName>
</protein>
<dbReference type="PRINTS" id="PR00347">
    <property type="entry name" value="THAUMATIN"/>
</dbReference>
<evidence type="ECO:0000313" key="2">
    <source>
        <dbReference type="EMBL" id="KAI7747543.1"/>
    </source>
</evidence>
<feature type="non-terminal residue" evidence="2">
    <location>
        <position position="375"/>
    </location>
</feature>
<dbReference type="Proteomes" id="UP001206925">
    <property type="component" value="Unassembled WGS sequence"/>
</dbReference>
<name>A0AAD5CSK0_AMBAR</name>
<dbReference type="Pfam" id="PF00314">
    <property type="entry name" value="Thaumatin"/>
    <property type="match status" value="3"/>
</dbReference>
<dbReference type="PROSITE" id="PS00316">
    <property type="entry name" value="THAUMATIN_1"/>
    <property type="match status" value="2"/>
</dbReference>
<accession>A0AAD5CSK0</accession>
<feature type="signal peptide" evidence="1">
    <location>
        <begin position="1"/>
        <end position="20"/>
    </location>
</feature>
<dbReference type="EMBL" id="JAMZMK010006739">
    <property type="protein sequence ID" value="KAI7747543.1"/>
    <property type="molecule type" value="Genomic_DNA"/>
</dbReference>
<dbReference type="InterPro" id="IPR017949">
    <property type="entry name" value="Thaumatin_CS"/>
</dbReference>
<organism evidence="2 3">
    <name type="scientific">Ambrosia artemisiifolia</name>
    <name type="common">Common ragweed</name>
    <dbReference type="NCBI Taxonomy" id="4212"/>
    <lineage>
        <taxon>Eukaryota</taxon>
        <taxon>Viridiplantae</taxon>
        <taxon>Streptophyta</taxon>
        <taxon>Embryophyta</taxon>
        <taxon>Tracheophyta</taxon>
        <taxon>Spermatophyta</taxon>
        <taxon>Magnoliopsida</taxon>
        <taxon>eudicotyledons</taxon>
        <taxon>Gunneridae</taxon>
        <taxon>Pentapetalae</taxon>
        <taxon>asterids</taxon>
        <taxon>campanulids</taxon>
        <taxon>Asterales</taxon>
        <taxon>Asteraceae</taxon>
        <taxon>Asteroideae</taxon>
        <taxon>Heliantheae alliance</taxon>
        <taxon>Heliantheae</taxon>
        <taxon>Ambrosia</taxon>
    </lineage>
</organism>
<dbReference type="InterPro" id="IPR001938">
    <property type="entry name" value="Thaumatin"/>
</dbReference>
<dbReference type="AlphaFoldDB" id="A0AAD5CSK0"/>
<dbReference type="PANTHER" id="PTHR31048">
    <property type="entry name" value="OS03G0233200 PROTEIN"/>
    <property type="match status" value="1"/>
</dbReference>
<feature type="chain" id="PRO_5042128039" description="Thaumatin-like protein" evidence="1">
    <location>
        <begin position="21"/>
        <end position="375"/>
    </location>
</feature>
<proteinExistence type="predicted"/>
<comment type="caution">
    <text evidence="2">The sequence shown here is derived from an EMBL/GenBank/DDBJ whole genome shotgun (WGS) entry which is preliminary data.</text>
</comment>